<evidence type="ECO:0000313" key="3">
    <source>
        <dbReference type="Proteomes" id="UP000032545"/>
    </source>
</evidence>
<organism evidence="2 3">
    <name type="scientific">Frankia torreyi</name>
    <dbReference type="NCBI Taxonomy" id="1856"/>
    <lineage>
        <taxon>Bacteria</taxon>
        <taxon>Bacillati</taxon>
        <taxon>Actinomycetota</taxon>
        <taxon>Actinomycetes</taxon>
        <taxon>Frankiales</taxon>
        <taxon>Frankiaceae</taxon>
        <taxon>Frankia</taxon>
    </lineage>
</organism>
<feature type="region of interest" description="Disordered" evidence="1">
    <location>
        <begin position="47"/>
        <end position="68"/>
    </location>
</feature>
<evidence type="ECO:0000313" key="2">
    <source>
        <dbReference type="EMBL" id="KJE21422.1"/>
    </source>
</evidence>
<gene>
    <name evidence="2" type="ORF">FF36_04232</name>
</gene>
<keyword evidence="3" id="KW-1185">Reference proteome</keyword>
<evidence type="ECO:0008006" key="4">
    <source>
        <dbReference type="Google" id="ProtNLM"/>
    </source>
</evidence>
<dbReference type="OrthoDB" id="3218284at2"/>
<name>A0A0D8BDE9_9ACTN</name>
<sequence length="170" mass="17078" precursor="true">MGKFLTGRRGAGVAAAGLLGLGLGVGLGFSGTAASAAPVPVAQTAAAAPTSAAVPPSTEDRPKPAEARRLRREHRLAERGLHGEATIKTAKGFQVVDGQRGKVTAISATSISVTSEDGYAASYVIDGDTRFRADGKSAKVTDIHQGATVTVRATVAGNTRTATAVADPKG</sequence>
<comment type="caution">
    <text evidence="2">The sequence shown here is derived from an EMBL/GenBank/DDBJ whole genome shotgun (WGS) entry which is preliminary data.</text>
</comment>
<reference evidence="2 3" key="2">
    <citation type="journal article" date="2016" name="Genome Announc.">
        <title>Permanent Draft Genome Sequences for Two Variants of Frankia sp. Strain CpI1, the First Frankia Strain Isolated from Root Nodules of Comptonia peregrina.</title>
        <authorList>
            <person name="Oshone R."/>
            <person name="Hurst S.G.IV."/>
            <person name="Abebe-Akele F."/>
            <person name="Simpson S."/>
            <person name="Morris K."/>
            <person name="Thomas W.K."/>
            <person name="Tisa L.S."/>
        </authorList>
    </citation>
    <scope>NUCLEOTIDE SEQUENCE [LARGE SCALE GENOMIC DNA]</scope>
    <source>
        <strain evidence="3">CpI1-S</strain>
    </source>
</reference>
<reference evidence="3" key="1">
    <citation type="submission" date="2015-02" db="EMBL/GenBank/DDBJ databases">
        <title>Draft Genome of Frankia sp. CpI1-S.</title>
        <authorList>
            <person name="Oshone R.T."/>
            <person name="Ngom M."/>
            <person name="Ghodhbane-Gtari F."/>
            <person name="Gtari M."/>
            <person name="Morris K."/>
            <person name="Thomas K."/>
            <person name="Sen A."/>
            <person name="Tisa L.S."/>
        </authorList>
    </citation>
    <scope>NUCLEOTIDE SEQUENCE [LARGE SCALE GENOMIC DNA]</scope>
    <source>
        <strain evidence="3">CpI1-S</strain>
    </source>
</reference>
<dbReference type="PATRIC" id="fig|1502723.3.peg.3952"/>
<feature type="compositionally biased region" description="Low complexity" evidence="1">
    <location>
        <begin position="47"/>
        <end position="57"/>
    </location>
</feature>
<dbReference type="RefSeq" id="WP_044886784.1">
    <property type="nucleotide sequence ID" value="NZ_JYFN01000037.1"/>
</dbReference>
<dbReference type="EMBL" id="JYFN01000037">
    <property type="protein sequence ID" value="KJE21422.1"/>
    <property type="molecule type" value="Genomic_DNA"/>
</dbReference>
<evidence type="ECO:0000256" key="1">
    <source>
        <dbReference type="SAM" id="MobiDB-lite"/>
    </source>
</evidence>
<dbReference type="Proteomes" id="UP000032545">
    <property type="component" value="Unassembled WGS sequence"/>
</dbReference>
<feature type="compositionally biased region" description="Basic and acidic residues" evidence="1">
    <location>
        <begin position="58"/>
        <end position="68"/>
    </location>
</feature>
<accession>A0A0D8BDE9</accession>
<proteinExistence type="predicted"/>
<dbReference type="AlphaFoldDB" id="A0A0D8BDE9"/>
<protein>
    <recommendedName>
        <fullName evidence="4">DUF5666 domain-containing protein</fullName>
    </recommendedName>
</protein>